<dbReference type="HAMAP" id="MF_00104">
    <property type="entry name" value="RNase_III"/>
    <property type="match status" value="1"/>
</dbReference>
<dbReference type="GO" id="GO:0005737">
    <property type="term" value="C:cytoplasm"/>
    <property type="evidence" value="ECO:0007669"/>
    <property type="project" value="UniProtKB-SubCell"/>
</dbReference>
<protein>
    <recommendedName>
        <fullName evidence="15">Ribonuclease 3</fullName>
        <ecNumber evidence="15">3.1.26.3</ecNumber>
    </recommendedName>
    <alternativeName>
        <fullName evidence="15">Ribonuclease III</fullName>
        <shortName evidence="15">RNase III</shortName>
    </alternativeName>
</protein>
<dbReference type="FunFam" id="1.10.1520.10:FF:000001">
    <property type="entry name" value="Ribonuclease 3"/>
    <property type="match status" value="1"/>
</dbReference>
<dbReference type="KEGG" id="eio:H9L01_08310"/>
<comment type="similarity">
    <text evidence="3">Belongs to the ribonuclease III family.</text>
</comment>
<dbReference type="InterPro" id="IPR036389">
    <property type="entry name" value="RNase_III_sf"/>
</dbReference>
<dbReference type="PROSITE" id="PS50142">
    <property type="entry name" value="RNASE_3_2"/>
    <property type="match status" value="1"/>
</dbReference>
<dbReference type="CDD" id="cd10845">
    <property type="entry name" value="DSRM_RNAse_III_family"/>
    <property type="match status" value="1"/>
</dbReference>
<keyword evidence="10 15" id="KW-0479">Metal-binding</keyword>
<dbReference type="SUPFAM" id="SSF54768">
    <property type="entry name" value="dsRNA-binding domain-like"/>
    <property type="match status" value="1"/>
</dbReference>
<evidence type="ECO:0000256" key="2">
    <source>
        <dbReference type="ARBA" id="ARBA00004496"/>
    </source>
</evidence>
<keyword evidence="19" id="KW-1185">Reference proteome</keyword>
<dbReference type="CDD" id="cd00593">
    <property type="entry name" value="RIBOc"/>
    <property type="match status" value="1"/>
</dbReference>
<keyword evidence="13 15" id="KW-0460">Magnesium</keyword>
<dbReference type="AlphaFoldDB" id="A0A7G9RXP1"/>
<dbReference type="InterPro" id="IPR011907">
    <property type="entry name" value="RNase_III"/>
</dbReference>
<evidence type="ECO:0000256" key="13">
    <source>
        <dbReference type="ARBA" id="ARBA00022842"/>
    </source>
</evidence>
<gene>
    <name evidence="15 18" type="primary">rnc</name>
    <name evidence="18" type="ORF">H9L01_08310</name>
</gene>
<dbReference type="PROSITE" id="PS50137">
    <property type="entry name" value="DS_RBD"/>
    <property type="match status" value="1"/>
</dbReference>
<feature type="domain" description="DRBM" evidence="16">
    <location>
        <begin position="157"/>
        <end position="226"/>
    </location>
</feature>
<dbReference type="GO" id="GO:0019843">
    <property type="term" value="F:rRNA binding"/>
    <property type="evidence" value="ECO:0007669"/>
    <property type="project" value="UniProtKB-KW"/>
</dbReference>
<feature type="domain" description="RNase III" evidence="17">
    <location>
        <begin position="3"/>
        <end position="131"/>
    </location>
</feature>
<dbReference type="Proteomes" id="UP000515928">
    <property type="component" value="Chromosome"/>
</dbReference>
<dbReference type="Pfam" id="PF14622">
    <property type="entry name" value="Ribonucleas_3_3"/>
    <property type="match status" value="1"/>
</dbReference>
<feature type="binding site" evidence="15">
    <location>
        <position position="44"/>
    </location>
    <ligand>
        <name>Mg(2+)</name>
        <dbReference type="ChEBI" id="CHEBI:18420"/>
    </ligand>
</feature>
<dbReference type="SMART" id="SM00535">
    <property type="entry name" value="RIBOc"/>
    <property type="match status" value="1"/>
</dbReference>
<dbReference type="NCBIfam" id="TIGR02191">
    <property type="entry name" value="RNaseIII"/>
    <property type="match status" value="1"/>
</dbReference>
<feature type="active site" evidence="15">
    <location>
        <position position="120"/>
    </location>
</feature>
<dbReference type="GO" id="GO:0010468">
    <property type="term" value="P:regulation of gene expression"/>
    <property type="evidence" value="ECO:0007669"/>
    <property type="project" value="TreeGrafter"/>
</dbReference>
<dbReference type="EC" id="3.1.26.3" evidence="15"/>
<keyword evidence="6 15" id="KW-0698">rRNA processing</keyword>
<evidence type="ECO:0000313" key="19">
    <source>
        <dbReference type="Proteomes" id="UP000515928"/>
    </source>
</evidence>
<evidence type="ECO:0000256" key="5">
    <source>
        <dbReference type="ARBA" id="ARBA00022490"/>
    </source>
</evidence>
<dbReference type="GO" id="GO:0006364">
    <property type="term" value="P:rRNA processing"/>
    <property type="evidence" value="ECO:0007669"/>
    <property type="project" value="UniProtKB-UniRule"/>
</dbReference>
<evidence type="ECO:0000256" key="3">
    <source>
        <dbReference type="ARBA" id="ARBA00010183"/>
    </source>
</evidence>
<dbReference type="Gene3D" id="3.30.160.20">
    <property type="match status" value="1"/>
</dbReference>
<evidence type="ECO:0000256" key="4">
    <source>
        <dbReference type="ARBA" id="ARBA00011738"/>
    </source>
</evidence>
<dbReference type="GO" id="GO:0008033">
    <property type="term" value="P:tRNA processing"/>
    <property type="evidence" value="ECO:0007669"/>
    <property type="project" value="UniProtKB-KW"/>
</dbReference>
<feature type="binding site" evidence="15">
    <location>
        <position position="117"/>
    </location>
    <ligand>
        <name>Mg(2+)</name>
        <dbReference type="ChEBI" id="CHEBI:18420"/>
    </ligand>
</feature>
<dbReference type="PANTHER" id="PTHR11207">
    <property type="entry name" value="RIBONUCLEASE III"/>
    <property type="match status" value="1"/>
</dbReference>
<keyword evidence="15" id="KW-0699">rRNA-binding</keyword>
<name>A0A7G9RXP1_9FIRM</name>
<keyword evidence="11 15" id="KW-0255">Endonuclease</keyword>
<proteinExistence type="inferred from homology"/>
<evidence type="ECO:0000313" key="18">
    <source>
        <dbReference type="EMBL" id="QNN60366.1"/>
    </source>
</evidence>
<dbReference type="InterPro" id="IPR014720">
    <property type="entry name" value="dsRBD_dom"/>
</dbReference>
<dbReference type="RefSeq" id="WP_187533495.1">
    <property type="nucleotide sequence ID" value="NZ_CBCSHU010000004.1"/>
</dbReference>
<evidence type="ECO:0000256" key="11">
    <source>
        <dbReference type="ARBA" id="ARBA00022759"/>
    </source>
</evidence>
<dbReference type="GO" id="GO:0042802">
    <property type="term" value="F:identical protein binding"/>
    <property type="evidence" value="ECO:0007669"/>
    <property type="project" value="UniProtKB-ARBA"/>
</dbReference>
<keyword evidence="12 15" id="KW-0378">Hydrolase</keyword>
<dbReference type="InterPro" id="IPR000999">
    <property type="entry name" value="RNase_III_dom"/>
</dbReference>
<sequence>MTVWNLLDKLNIPYHNEDLILNAFVHSSYVNEQNKFLEDNERLEFMGDAVLQICVSERLFKNKVPLSEGDMTLYRAKLVCEEALASYSLKLGLNEYLMLGLGEERNGGRQRPSIIADLFESFIGALYLDSGMSSVNIILDIVMNKALNDLDSLGITDYKTKLQEYIQADSRKSVSYEVINVTGPSNAPEFEVVVKLDQLVFGIGKGLSKKKAEQMAAKDAFEKLVK</sequence>
<keyword evidence="8 15" id="KW-0819">tRNA processing</keyword>
<evidence type="ECO:0000256" key="7">
    <source>
        <dbReference type="ARBA" id="ARBA00022664"/>
    </source>
</evidence>
<dbReference type="EMBL" id="CP060715">
    <property type="protein sequence ID" value="QNN60366.1"/>
    <property type="molecule type" value="Genomic_DNA"/>
</dbReference>
<dbReference type="Pfam" id="PF00035">
    <property type="entry name" value="dsrm"/>
    <property type="match status" value="1"/>
</dbReference>
<evidence type="ECO:0000256" key="15">
    <source>
        <dbReference type="HAMAP-Rule" id="MF_00104"/>
    </source>
</evidence>
<evidence type="ECO:0000259" key="17">
    <source>
        <dbReference type="PROSITE" id="PS50142"/>
    </source>
</evidence>
<keyword evidence="9 15" id="KW-0540">Nuclease</keyword>
<evidence type="ECO:0000256" key="8">
    <source>
        <dbReference type="ARBA" id="ARBA00022694"/>
    </source>
</evidence>
<comment type="cofactor">
    <cofactor evidence="15">
        <name>Mg(2+)</name>
        <dbReference type="ChEBI" id="CHEBI:18420"/>
    </cofactor>
</comment>
<evidence type="ECO:0000256" key="9">
    <source>
        <dbReference type="ARBA" id="ARBA00022722"/>
    </source>
</evidence>
<dbReference type="GO" id="GO:0003725">
    <property type="term" value="F:double-stranded RNA binding"/>
    <property type="evidence" value="ECO:0007669"/>
    <property type="project" value="TreeGrafter"/>
</dbReference>
<evidence type="ECO:0000256" key="14">
    <source>
        <dbReference type="ARBA" id="ARBA00022884"/>
    </source>
</evidence>
<feature type="binding site" evidence="15">
    <location>
        <position position="120"/>
    </location>
    <ligand>
        <name>Mg(2+)</name>
        <dbReference type="ChEBI" id="CHEBI:18420"/>
    </ligand>
</feature>
<accession>A0A7G9RXP1</accession>
<dbReference type="SUPFAM" id="SSF69065">
    <property type="entry name" value="RNase III domain-like"/>
    <property type="match status" value="1"/>
</dbReference>
<dbReference type="SMART" id="SM00358">
    <property type="entry name" value="DSRM"/>
    <property type="match status" value="1"/>
</dbReference>
<dbReference type="GO" id="GO:0004525">
    <property type="term" value="F:ribonuclease III activity"/>
    <property type="evidence" value="ECO:0007669"/>
    <property type="project" value="UniProtKB-UniRule"/>
</dbReference>
<keyword evidence="5 15" id="KW-0963">Cytoplasm</keyword>
<reference evidence="18 19" key="1">
    <citation type="submission" date="2020-08" db="EMBL/GenBank/DDBJ databases">
        <title>Genome sequence of Erysipelothrix inopinata DSM 15511T.</title>
        <authorList>
            <person name="Hyun D.-W."/>
            <person name="Bae J.-W."/>
        </authorList>
    </citation>
    <scope>NUCLEOTIDE SEQUENCE [LARGE SCALE GENOMIC DNA]</scope>
    <source>
        <strain evidence="18 19">DSM 15511</strain>
    </source>
</reference>
<evidence type="ECO:0000256" key="1">
    <source>
        <dbReference type="ARBA" id="ARBA00000109"/>
    </source>
</evidence>
<dbReference type="FunFam" id="3.30.160.20:FF:000003">
    <property type="entry name" value="Ribonuclease 3"/>
    <property type="match status" value="1"/>
</dbReference>
<comment type="subunit">
    <text evidence="4 15">Homodimer.</text>
</comment>
<comment type="catalytic activity">
    <reaction evidence="1 15">
        <text>Endonucleolytic cleavage to 5'-phosphomonoester.</text>
        <dbReference type="EC" id="3.1.26.3"/>
    </reaction>
</comment>
<evidence type="ECO:0000256" key="12">
    <source>
        <dbReference type="ARBA" id="ARBA00022801"/>
    </source>
</evidence>
<evidence type="ECO:0000259" key="16">
    <source>
        <dbReference type="PROSITE" id="PS50137"/>
    </source>
</evidence>
<evidence type="ECO:0000256" key="6">
    <source>
        <dbReference type="ARBA" id="ARBA00022552"/>
    </source>
</evidence>
<feature type="active site" evidence="15">
    <location>
        <position position="48"/>
    </location>
</feature>
<dbReference type="GO" id="GO:0046872">
    <property type="term" value="F:metal ion binding"/>
    <property type="evidence" value="ECO:0007669"/>
    <property type="project" value="UniProtKB-KW"/>
</dbReference>
<comment type="function">
    <text evidence="15">Digests double-stranded RNA. Involved in the processing of primary rRNA transcript to yield the immediate precursors to the large and small rRNAs (23S and 16S). Processes some mRNAs, and tRNAs when they are encoded in the rRNA operon. Processes pre-crRNA and tracrRNA of type II CRISPR loci if present in the organism.</text>
</comment>
<dbReference type="PANTHER" id="PTHR11207:SF0">
    <property type="entry name" value="RIBONUCLEASE 3"/>
    <property type="match status" value="1"/>
</dbReference>
<keyword evidence="14 15" id="KW-0694">RNA-binding</keyword>
<comment type="subcellular location">
    <subcellularLocation>
        <location evidence="2 15">Cytoplasm</location>
    </subcellularLocation>
</comment>
<evidence type="ECO:0000256" key="10">
    <source>
        <dbReference type="ARBA" id="ARBA00022723"/>
    </source>
</evidence>
<keyword evidence="7 15" id="KW-0507">mRNA processing</keyword>
<organism evidence="18 19">
    <name type="scientific">Erysipelothrix inopinata</name>
    <dbReference type="NCBI Taxonomy" id="225084"/>
    <lineage>
        <taxon>Bacteria</taxon>
        <taxon>Bacillati</taxon>
        <taxon>Bacillota</taxon>
        <taxon>Erysipelotrichia</taxon>
        <taxon>Erysipelotrichales</taxon>
        <taxon>Erysipelotrichaceae</taxon>
        <taxon>Erysipelothrix</taxon>
    </lineage>
</organism>
<dbReference type="Gene3D" id="1.10.1520.10">
    <property type="entry name" value="Ribonuclease III domain"/>
    <property type="match status" value="1"/>
</dbReference>
<dbReference type="GO" id="GO:0006397">
    <property type="term" value="P:mRNA processing"/>
    <property type="evidence" value="ECO:0007669"/>
    <property type="project" value="UniProtKB-UniRule"/>
</dbReference>